<keyword evidence="2 6" id="KW-0808">Transferase</keyword>
<dbReference type="Gene3D" id="3.40.50.150">
    <property type="entry name" value="Vaccinia Virus protein VP39"/>
    <property type="match status" value="1"/>
</dbReference>
<organism evidence="6">
    <name type="scientific">Cupriavidus oxalaticus</name>
    <dbReference type="NCBI Taxonomy" id="96344"/>
    <lineage>
        <taxon>Bacteria</taxon>
        <taxon>Pseudomonadati</taxon>
        <taxon>Pseudomonadota</taxon>
        <taxon>Betaproteobacteria</taxon>
        <taxon>Burkholderiales</taxon>
        <taxon>Burkholderiaceae</taxon>
        <taxon>Cupriavidus</taxon>
    </lineage>
</organism>
<dbReference type="GeneID" id="303490710"/>
<dbReference type="Proteomes" id="UP000325743">
    <property type="component" value="Chromosome 2"/>
</dbReference>
<reference evidence="5 8" key="3">
    <citation type="submission" date="2021-02" db="EMBL/GenBank/DDBJ databases">
        <title>Complete Genome Sequence of Cupriavidus oxalaticus Strain Ox1, a Soil Oxalate-Degrading Species.</title>
        <authorList>
            <person name="Palmieri F."/>
            <person name="Udriet P."/>
            <person name="Deuasquier M."/>
            <person name="Beaudoing E."/>
            <person name="Johnson S.L."/>
            <person name="Davenport K.W."/>
            <person name="Chain P.S."/>
            <person name="Bindschedler S."/>
            <person name="Junier P."/>
        </authorList>
    </citation>
    <scope>NUCLEOTIDE SEQUENCE [LARGE SCALE GENOMIC DNA]</scope>
    <source>
        <strain evidence="5 8">Ox1</strain>
    </source>
</reference>
<proteinExistence type="predicted"/>
<sequence length="210" mass="22823">MPDAPKPAAGPAPAFSTRNAADPSFWDERFAQHYTPWDAGGVPEEFRQFIAGRAPCPTLVPGCGNGWEAAWLFEQGWPVTAIDFSAQAVASARRELGPAGAVVQQADFFVFTPQPQCQLVYERAFLCALPPAMRAAYGARVAELLPPGGLLAGYFYLGENRGGPPFAMPEAELDALLGAAFERIEDRSSAAPLPVFQGQERWQVWRRRAV</sequence>
<keyword evidence="8" id="KW-1185">Reference proteome</keyword>
<dbReference type="Proteomes" id="UP000623307">
    <property type="component" value="Chromosome 2"/>
</dbReference>
<dbReference type="GO" id="GO:0008119">
    <property type="term" value="F:thiopurine S-methyltransferase activity"/>
    <property type="evidence" value="ECO:0007669"/>
    <property type="project" value="UniProtKB-EC"/>
</dbReference>
<gene>
    <name evidence="6" type="ORF">CO2235_30009</name>
    <name evidence="4" type="ORF">D2917_14665</name>
    <name evidence="5" type="ORF">JTE92_14305</name>
</gene>
<evidence type="ECO:0000313" key="8">
    <source>
        <dbReference type="Proteomes" id="UP000623307"/>
    </source>
</evidence>
<dbReference type="InterPro" id="IPR008854">
    <property type="entry name" value="TPMT"/>
</dbReference>
<dbReference type="EMBL" id="OGUS01000125">
    <property type="protein sequence ID" value="SPC16067.1"/>
    <property type="molecule type" value="Genomic_DNA"/>
</dbReference>
<dbReference type="PROSITE" id="PS51585">
    <property type="entry name" value="SAM_MT_TPMT"/>
    <property type="match status" value="1"/>
</dbReference>
<dbReference type="Pfam" id="PF05724">
    <property type="entry name" value="TPMT"/>
    <property type="match status" value="1"/>
</dbReference>
<dbReference type="Proteomes" id="UP000256862">
    <property type="component" value="Chromosome CO2235"/>
</dbReference>
<reference evidence="6" key="1">
    <citation type="submission" date="2018-01" db="EMBL/GenBank/DDBJ databases">
        <authorList>
            <person name="Clerissi C."/>
        </authorList>
    </citation>
    <scope>NUCLEOTIDE SEQUENCE</scope>
    <source>
        <strain evidence="6">Cupriavidus oxalaticus LMG 2235</strain>
    </source>
</reference>
<dbReference type="GO" id="GO:0032259">
    <property type="term" value="P:methylation"/>
    <property type="evidence" value="ECO:0007669"/>
    <property type="project" value="UniProtKB-KW"/>
</dbReference>
<evidence type="ECO:0000313" key="7">
    <source>
        <dbReference type="Proteomes" id="UP000325743"/>
    </source>
</evidence>
<evidence type="ECO:0000256" key="3">
    <source>
        <dbReference type="ARBA" id="ARBA00022691"/>
    </source>
</evidence>
<evidence type="ECO:0000313" key="6">
    <source>
        <dbReference type="EMBL" id="SPC16067.1"/>
    </source>
</evidence>
<dbReference type="PANTHER" id="PTHR10259">
    <property type="entry name" value="THIOPURINE S-METHYLTRANSFERASE"/>
    <property type="match status" value="1"/>
</dbReference>
<dbReference type="EC" id="2.1.1.67" evidence="6"/>
<dbReference type="SUPFAM" id="SSF53335">
    <property type="entry name" value="S-adenosyl-L-methionine-dependent methyltransferases"/>
    <property type="match status" value="1"/>
</dbReference>
<evidence type="ECO:0000313" key="4">
    <source>
        <dbReference type="EMBL" id="QEZ45580.1"/>
    </source>
</evidence>
<evidence type="ECO:0000256" key="1">
    <source>
        <dbReference type="ARBA" id="ARBA00022603"/>
    </source>
</evidence>
<keyword evidence="1 6" id="KW-0489">Methyltransferase</keyword>
<keyword evidence="3" id="KW-0949">S-adenosyl-L-methionine</keyword>
<reference evidence="4 7" key="2">
    <citation type="submission" date="2018-09" db="EMBL/GenBank/DDBJ databases">
        <title>Complete genome sequence of Cupriavidus oxalaticus T2, a bacterium capable of phenol tolerance and degradation.</title>
        <authorList>
            <person name="Yan J."/>
        </authorList>
    </citation>
    <scope>NUCLEOTIDE SEQUENCE [LARGE SCALE GENOMIC DNA]</scope>
    <source>
        <strain evidence="4 7">T2</strain>
    </source>
</reference>
<dbReference type="EMBL" id="CP032519">
    <property type="protein sequence ID" value="QEZ45580.1"/>
    <property type="molecule type" value="Genomic_DNA"/>
</dbReference>
<dbReference type="InterPro" id="IPR029063">
    <property type="entry name" value="SAM-dependent_MTases_sf"/>
</dbReference>
<dbReference type="PANTHER" id="PTHR10259:SF11">
    <property type="entry name" value="THIOPURINE S-METHYLTRANSFERASE"/>
    <property type="match status" value="1"/>
</dbReference>
<evidence type="ECO:0000256" key="2">
    <source>
        <dbReference type="ARBA" id="ARBA00022679"/>
    </source>
</evidence>
<dbReference type="CDD" id="cd02440">
    <property type="entry name" value="AdoMet_MTases"/>
    <property type="match status" value="1"/>
</dbReference>
<evidence type="ECO:0000313" key="5">
    <source>
        <dbReference type="EMBL" id="QRQ94668.1"/>
    </source>
</evidence>
<dbReference type="AlphaFoldDB" id="A0A375GCC8"/>
<dbReference type="RefSeq" id="WP_063236764.1">
    <property type="nucleotide sequence ID" value="NZ_CP032519.1"/>
</dbReference>
<dbReference type="OrthoDB" id="9778208at2"/>
<accession>A0A375GCC8</accession>
<protein>
    <submittedName>
        <fullName evidence="4">Methyltransferase domain-containing protein</fullName>
    </submittedName>
    <submittedName>
        <fullName evidence="6">Thiopurine S-methyltransferase</fullName>
        <ecNumber evidence="6">2.1.1.67</ecNumber>
    </submittedName>
</protein>
<dbReference type="EMBL" id="CP069812">
    <property type="protein sequence ID" value="QRQ94668.1"/>
    <property type="molecule type" value="Genomic_DNA"/>
</dbReference>
<name>A0A375GCC8_9BURK</name>